<dbReference type="EMBL" id="SSSM01000004">
    <property type="protein sequence ID" value="THG30748.1"/>
    <property type="molecule type" value="Genomic_DNA"/>
</dbReference>
<accession>A0A4S4FQT5</accession>
<keyword evidence="1" id="KW-1133">Transmembrane helix</keyword>
<dbReference type="PANTHER" id="PTHR38731">
    <property type="entry name" value="LIPL45-RELATED LIPOPROTEIN-RELATED"/>
    <property type="match status" value="1"/>
</dbReference>
<name>A0A4S4FQT5_9MICO</name>
<evidence type="ECO:0000259" key="2">
    <source>
        <dbReference type="Pfam" id="PF04773"/>
    </source>
</evidence>
<evidence type="ECO:0000313" key="5">
    <source>
        <dbReference type="Proteomes" id="UP000309133"/>
    </source>
</evidence>
<evidence type="ECO:0000313" key="3">
    <source>
        <dbReference type="EMBL" id="THG30748.1"/>
    </source>
</evidence>
<keyword evidence="1" id="KW-0472">Membrane</keyword>
<keyword evidence="1" id="KW-0812">Transmembrane</keyword>
<protein>
    <recommendedName>
        <fullName evidence="2">FecR protein domain-containing protein</fullName>
    </recommendedName>
</protein>
<evidence type="ECO:0000256" key="1">
    <source>
        <dbReference type="SAM" id="Phobius"/>
    </source>
</evidence>
<gene>
    <name evidence="4" type="ORF">E6C64_08050</name>
    <name evidence="3" type="ORF">E6C64_08905</name>
</gene>
<keyword evidence="5" id="KW-1185">Reference proteome</keyword>
<dbReference type="Pfam" id="PF04773">
    <property type="entry name" value="FecR"/>
    <property type="match status" value="1"/>
</dbReference>
<proteinExistence type="predicted"/>
<comment type="caution">
    <text evidence="4">The sequence shown here is derived from an EMBL/GenBank/DDBJ whole genome shotgun (WGS) entry which is preliminary data.</text>
</comment>
<organism evidence="4 5">
    <name type="scientific">Naasia lichenicola</name>
    <dbReference type="NCBI Taxonomy" id="2565933"/>
    <lineage>
        <taxon>Bacteria</taxon>
        <taxon>Bacillati</taxon>
        <taxon>Actinomycetota</taxon>
        <taxon>Actinomycetes</taxon>
        <taxon>Micrococcales</taxon>
        <taxon>Microbacteriaceae</taxon>
        <taxon>Naasia</taxon>
    </lineage>
</organism>
<feature type="transmembrane region" description="Helical" evidence="1">
    <location>
        <begin position="68"/>
        <end position="87"/>
    </location>
</feature>
<dbReference type="Gene3D" id="2.60.120.1440">
    <property type="match status" value="1"/>
</dbReference>
<evidence type="ECO:0000313" key="4">
    <source>
        <dbReference type="EMBL" id="THG31985.1"/>
    </source>
</evidence>
<dbReference type="InterPro" id="IPR006860">
    <property type="entry name" value="FecR"/>
</dbReference>
<feature type="domain" description="FecR protein" evidence="2">
    <location>
        <begin position="137"/>
        <end position="236"/>
    </location>
</feature>
<dbReference type="EMBL" id="SSSM01000003">
    <property type="protein sequence ID" value="THG31985.1"/>
    <property type="molecule type" value="Genomic_DNA"/>
</dbReference>
<sequence>MRARSSSDRASNHSIDAPLSGVLIVAESAAGLSKSSIAPMHGHAIDLHKLPDRWAEMIFSSRRSRRSALRRASGAIALVAVVAILTGCSGSSGGSEDSDGSDVSPTAAVTASADQVTLTSDSDTADVSGSADAVAGDVVATDANGRAQLDYQDGSLTRLGGSTSLIIGELSDASAQRTIVDLEVGQTWHRVEKLVAEDAAFEVSTPVGVAAVHGTAFSVTCTADEVCTVQVIEGEVDFTRTNGTTVTVGAFQGLTLPSADGAALAAVPLTDAELSEPWLSDNAASDGVSLDKPDPGDALIGEWNVTVVTDEGALSTTLRDLPDPVTVSVLSCEPTCIVQVGSDSSLALQFTEQPNGTFAGPSTSTEGTVCLNGNRSGDVAYIRGTSSTLTPELAADGSVESISIVDSQSVVPVIFTCVPDVSPGEYGITLTRAAP</sequence>
<reference evidence="4 5" key="1">
    <citation type="submission" date="2019-04" db="EMBL/GenBank/DDBJ databases">
        <authorList>
            <person name="Jiang L."/>
        </authorList>
    </citation>
    <scope>NUCLEOTIDE SEQUENCE [LARGE SCALE GENOMIC DNA]</scope>
    <source>
        <strain evidence="4 5">YIM 131853</strain>
    </source>
</reference>
<dbReference type="Proteomes" id="UP000309133">
    <property type="component" value="Unassembled WGS sequence"/>
</dbReference>
<dbReference type="AlphaFoldDB" id="A0A4S4FQT5"/>